<sequence length="446" mass="50403">MQTQLSLYEVTYITSFTMKKVTAIVIGAGQRGYSYSQYANDFPDKLQIVGVAEPRTFYRERLVKEYNLPDDNVFISWENVAAREKFADCVFVTTQDQMHKEPAIAFAKRGYHILLEKPMAITYNDCCQIVKVCEENKVILGVCHVLRYSPQARTIRRLIESGAIGDVVNIQHLEPVGFWHFAHSFVRGNWRNVAESTFSLLAKCCHDIDLIEYWMGAKKCLAISSMGSLKHFTHENKPEKAADRCLDCTINDTCPYSATRIYLDLVKQGYKGFPVNVISPVLDIESVTDVLKTGPYGRCVYDCDNDVMDNQVVLMQYEGGASCTLSMVAFTEKICARQTRVFGTKGELTCDFDTTIVRQFDFVKGDVVIHDTKDDIRSASNSRLQTHGGADFFAMKAFVDAVSMNEPNLILTGPKESLQSHYLCFVAEKARIEKCVLDLNDHFTVD</sequence>
<comment type="caution">
    <text evidence="3">The sequence shown here is derived from an EMBL/GenBank/DDBJ whole genome shotgun (WGS) entry which is preliminary data.</text>
</comment>
<gene>
    <name evidence="3" type="ORF">LSH36_495g02004</name>
</gene>
<feature type="domain" description="Gfo/Idh/MocA-like oxidoreductase C-terminal" evidence="2">
    <location>
        <begin position="156"/>
        <end position="401"/>
    </location>
</feature>
<dbReference type="PANTHER" id="PTHR43377:SF2">
    <property type="entry name" value="BINDING ROSSMANN FOLD OXIDOREDUCTASE, PUTATIVE (AFU_ORTHOLOGUE AFUA_4G00560)-RELATED"/>
    <property type="match status" value="1"/>
</dbReference>
<protein>
    <submittedName>
        <fullName evidence="3">Uncharacterized protein</fullName>
    </submittedName>
</protein>
<organism evidence="3 4">
    <name type="scientific">Paralvinella palmiformis</name>
    <dbReference type="NCBI Taxonomy" id="53620"/>
    <lineage>
        <taxon>Eukaryota</taxon>
        <taxon>Metazoa</taxon>
        <taxon>Spiralia</taxon>
        <taxon>Lophotrochozoa</taxon>
        <taxon>Annelida</taxon>
        <taxon>Polychaeta</taxon>
        <taxon>Sedentaria</taxon>
        <taxon>Canalipalpata</taxon>
        <taxon>Terebellida</taxon>
        <taxon>Terebelliformia</taxon>
        <taxon>Alvinellidae</taxon>
        <taxon>Paralvinella</taxon>
    </lineage>
</organism>
<dbReference type="GO" id="GO:0000166">
    <property type="term" value="F:nucleotide binding"/>
    <property type="evidence" value="ECO:0007669"/>
    <property type="project" value="InterPro"/>
</dbReference>
<reference evidence="3" key="1">
    <citation type="journal article" date="2023" name="Mol. Biol. Evol.">
        <title>Third-Generation Sequencing Reveals the Adaptive Role of the Epigenome in Three Deep-Sea Polychaetes.</title>
        <authorList>
            <person name="Perez M."/>
            <person name="Aroh O."/>
            <person name="Sun Y."/>
            <person name="Lan Y."/>
            <person name="Juniper S.K."/>
            <person name="Young C.R."/>
            <person name="Angers B."/>
            <person name="Qian P.Y."/>
        </authorList>
    </citation>
    <scope>NUCLEOTIDE SEQUENCE</scope>
    <source>
        <strain evidence="3">P08H-3</strain>
    </source>
</reference>
<dbReference type="InterPro" id="IPR051450">
    <property type="entry name" value="Gfo/Idh/MocA_Oxidoreductases"/>
</dbReference>
<dbReference type="Pfam" id="PF02894">
    <property type="entry name" value="GFO_IDH_MocA_C"/>
    <property type="match status" value="1"/>
</dbReference>
<dbReference type="InterPro" id="IPR036291">
    <property type="entry name" value="NAD(P)-bd_dom_sf"/>
</dbReference>
<dbReference type="PANTHER" id="PTHR43377">
    <property type="entry name" value="BILIVERDIN REDUCTASE A"/>
    <property type="match status" value="1"/>
</dbReference>
<dbReference type="InterPro" id="IPR004104">
    <property type="entry name" value="Gfo/Idh/MocA-like_OxRdtase_C"/>
</dbReference>
<evidence type="ECO:0000313" key="4">
    <source>
        <dbReference type="Proteomes" id="UP001208570"/>
    </source>
</evidence>
<dbReference type="EMBL" id="JAODUP010000495">
    <property type="protein sequence ID" value="KAK2148480.1"/>
    <property type="molecule type" value="Genomic_DNA"/>
</dbReference>
<keyword evidence="4" id="KW-1185">Reference proteome</keyword>
<proteinExistence type="predicted"/>
<evidence type="ECO:0000259" key="2">
    <source>
        <dbReference type="Pfam" id="PF02894"/>
    </source>
</evidence>
<dbReference type="Gene3D" id="3.40.50.720">
    <property type="entry name" value="NAD(P)-binding Rossmann-like Domain"/>
    <property type="match status" value="1"/>
</dbReference>
<dbReference type="InterPro" id="IPR000683">
    <property type="entry name" value="Gfo/Idh/MocA-like_OxRdtase_N"/>
</dbReference>
<dbReference type="Pfam" id="PF01408">
    <property type="entry name" value="GFO_IDH_MocA"/>
    <property type="match status" value="1"/>
</dbReference>
<feature type="domain" description="Gfo/Idh/MocA-like oxidoreductase N-terminal" evidence="1">
    <location>
        <begin position="24"/>
        <end position="143"/>
    </location>
</feature>
<dbReference type="AlphaFoldDB" id="A0AAD9MWY0"/>
<name>A0AAD9MWY0_9ANNE</name>
<dbReference type="Gene3D" id="3.30.360.10">
    <property type="entry name" value="Dihydrodipicolinate Reductase, domain 2"/>
    <property type="match status" value="1"/>
</dbReference>
<dbReference type="SUPFAM" id="SSF51735">
    <property type="entry name" value="NAD(P)-binding Rossmann-fold domains"/>
    <property type="match status" value="1"/>
</dbReference>
<evidence type="ECO:0000313" key="3">
    <source>
        <dbReference type="EMBL" id="KAK2148480.1"/>
    </source>
</evidence>
<evidence type="ECO:0000259" key="1">
    <source>
        <dbReference type="Pfam" id="PF01408"/>
    </source>
</evidence>
<accession>A0AAD9MWY0</accession>
<dbReference type="SUPFAM" id="SSF55347">
    <property type="entry name" value="Glyceraldehyde-3-phosphate dehydrogenase-like, C-terminal domain"/>
    <property type="match status" value="1"/>
</dbReference>
<dbReference type="Proteomes" id="UP001208570">
    <property type="component" value="Unassembled WGS sequence"/>
</dbReference>